<feature type="non-terminal residue" evidence="4">
    <location>
        <position position="1"/>
    </location>
</feature>
<dbReference type="EMBL" id="VMAF01001362">
    <property type="protein sequence ID" value="MDR8434383.1"/>
    <property type="molecule type" value="Genomic_DNA"/>
</dbReference>
<dbReference type="Gene3D" id="3.40.605.10">
    <property type="entry name" value="Aldehyde Dehydrogenase, Chain A, domain 1"/>
    <property type="match status" value="1"/>
</dbReference>
<reference evidence="4" key="1">
    <citation type="submission" date="2019-07" db="EMBL/GenBank/DDBJ databases">
        <title>Biological characteristics of mucoid Acinetobacter baumannii from a general hospital in China.</title>
        <authorList>
            <person name="Hua X."/>
            <person name="Yu Y."/>
        </authorList>
    </citation>
    <scope>NUCLEOTIDE SEQUENCE</scope>
    <source>
        <strain evidence="4">N8</strain>
    </source>
</reference>
<comment type="caution">
    <text evidence="4">The sequence shown here is derived from an EMBL/GenBank/DDBJ whole genome shotgun (WGS) entry which is preliminary data.</text>
</comment>
<dbReference type="InterPro" id="IPR016162">
    <property type="entry name" value="Ald_DH_N"/>
</dbReference>
<comment type="similarity">
    <text evidence="1">Belongs to the aldehyde dehydrogenase family.</text>
</comment>
<dbReference type="InterPro" id="IPR050740">
    <property type="entry name" value="Aldehyde_DH_Superfamily"/>
</dbReference>
<dbReference type="InterPro" id="IPR015590">
    <property type="entry name" value="Aldehyde_DH_dom"/>
</dbReference>
<accession>A0ABD5DW79</accession>
<feature type="domain" description="Aldehyde dehydrogenase" evidence="3">
    <location>
        <begin position="1"/>
        <end position="81"/>
    </location>
</feature>
<dbReference type="AlphaFoldDB" id="A0ABD5DW79"/>
<dbReference type="InterPro" id="IPR016161">
    <property type="entry name" value="Ald_DH/histidinol_DH"/>
</dbReference>
<dbReference type="GO" id="GO:0016620">
    <property type="term" value="F:oxidoreductase activity, acting on the aldehyde or oxo group of donors, NAD or NADP as acceptor"/>
    <property type="evidence" value="ECO:0007669"/>
    <property type="project" value="UniProtKB-ARBA"/>
</dbReference>
<evidence type="ECO:0000313" key="4">
    <source>
        <dbReference type="EMBL" id="MDR8434383.1"/>
    </source>
</evidence>
<evidence type="ECO:0000256" key="2">
    <source>
        <dbReference type="ARBA" id="ARBA00023002"/>
    </source>
</evidence>
<organism evidence="4">
    <name type="scientific">Acinetobacter baumannii</name>
    <dbReference type="NCBI Taxonomy" id="470"/>
    <lineage>
        <taxon>Bacteria</taxon>
        <taxon>Pseudomonadati</taxon>
        <taxon>Pseudomonadota</taxon>
        <taxon>Gammaproteobacteria</taxon>
        <taxon>Moraxellales</taxon>
        <taxon>Moraxellaceae</taxon>
        <taxon>Acinetobacter</taxon>
        <taxon>Acinetobacter calcoaceticus/baumannii complex</taxon>
    </lineage>
</organism>
<proteinExistence type="inferred from homology"/>
<evidence type="ECO:0000256" key="1">
    <source>
        <dbReference type="ARBA" id="ARBA00009986"/>
    </source>
</evidence>
<gene>
    <name evidence="4" type="ORF">FPK63_25455</name>
</gene>
<dbReference type="PANTHER" id="PTHR43353">
    <property type="entry name" value="SUCCINATE-SEMIALDEHYDE DEHYDROGENASE, MITOCHONDRIAL"/>
    <property type="match status" value="1"/>
</dbReference>
<dbReference type="PANTHER" id="PTHR43353:SF5">
    <property type="entry name" value="SUCCINATE-SEMIALDEHYDE DEHYDROGENASE, MITOCHONDRIAL"/>
    <property type="match status" value="1"/>
</dbReference>
<keyword evidence="2" id="KW-0560">Oxidoreductase</keyword>
<sequence>MVIRQGVGVCAAITPWNFPAAMITRKAGPALAAGCTMVIKPANETPFTALAMAELANQAGIPQGVINVVTGQSREIGAVFTG</sequence>
<dbReference type="SUPFAM" id="SSF53720">
    <property type="entry name" value="ALDH-like"/>
    <property type="match status" value="1"/>
</dbReference>
<name>A0ABD5DW79_ACIBA</name>
<feature type="non-terminal residue" evidence="4">
    <location>
        <position position="82"/>
    </location>
</feature>
<protein>
    <submittedName>
        <fullName evidence="4">Aldehyde dehydrogenase family protein</fullName>
    </submittedName>
</protein>
<dbReference type="Pfam" id="PF00171">
    <property type="entry name" value="Aldedh"/>
    <property type="match status" value="1"/>
</dbReference>
<evidence type="ECO:0000259" key="3">
    <source>
        <dbReference type="Pfam" id="PF00171"/>
    </source>
</evidence>